<dbReference type="InterPro" id="IPR010930">
    <property type="entry name" value="Flg_bb/hook_C_dom"/>
</dbReference>
<gene>
    <name evidence="10" type="primary">flgF</name>
    <name evidence="10" type="ORF">ACIPEN_04550</name>
</gene>
<evidence type="ECO:0000256" key="3">
    <source>
        <dbReference type="ARBA" id="ARBA00023143"/>
    </source>
</evidence>
<evidence type="ECO:0000313" key="11">
    <source>
        <dbReference type="Proteomes" id="UP001617427"/>
    </source>
</evidence>
<keyword evidence="10" id="KW-0969">Cilium</keyword>
<keyword evidence="10" id="KW-0282">Flagellum</keyword>
<dbReference type="InterPro" id="IPR001444">
    <property type="entry name" value="Flag_bb_rod_N"/>
</dbReference>
<evidence type="ECO:0000256" key="2">
    <source>
        <dbReference type="ARBA" id="ARBA00009677"/>
    </source>
</evidence>
<evidence type="ECO:0000256" key="1">
    <source>
        <dbReference type="ARBA" id="ARBA00004117"/>
    </source>
</evidence>
<dbReference type="Proteomes" id="UP001617427">
    <property type="component" value="Unassembled WGS sequence"/>
</dbReference>
<protein>
    <recommendedName>
        <fullName evidence="5 6">Flagellar basal-body rod protein FlgF</fullName>
    </recommendedName>
</protein>
<dbReference type="Pfam" id="PF06429">
    <property type="entry name" value="Flg_bbr_C"/>
    <property type="match status" value="1"/>
</dbReference>
<dbReference type="Pfam" id="PF22692">
    <property type="entry name" value="LlgE_F_G_D1"/>
    <property type="match status" value="1"/>
</dbReference>
<comment type="subcellular location">
    <subcellularLocation>
        <location evidence="1 6">Bacterial flagellum basal body</location>
    </subcellularLocation>
</comment>
<evidence type="ECO:0000259" key="8">
    <source>
        <dbReference type="Pfam" id="PF06429"/>
    </source>
</evidence>
<keyword evidence="11" id="KW-1185">Reference proteome</keyword>
<evidence type="ECO:0000256" key="5">
    <source>
        <dbReference type="ARBA" id="ARBA00040228"/>
    </source>
</evidence>
<dbReference type="InterPro" id="IPR053967">
    <property type="entry name" value="LlgE_F_G-like_D1"/>
</dbReference>
<comment type="caution">
    <text evidence="10">The sequence shown here is derived from an EMBL/GenBank/DDBJ whole genome shotgun (WGS) entry which is preliminary data.</text>
</comment>
<dbReference type="InterPro" id="IPR020013">
    <property type="entry name" value="Flagellar_FlgE/F/G"/>
</dbReference>
<dbReference type="NCBIfam" id="NF009280">
    <property type="entry name" value="PRK12640.1"/>
    <property type="match status" value="1"/>
</dbReference>
<reference evidence="10 11" key="1">
    <citation type="submission" date="2024-10" db="EMBL/GenBank/DDBJ databases">
        <title>The Natural Products Discovery Center: Release of the First 8490 Sequenced Strains for Exploring Actinobacteria Biosynthetic Diversity.</title>
        <authorList>
            <person name="Kalkreuter E."/>
            <person name="Kautsar S.A."/>
            <person name="Yang D."/>
            <person name="Bader C.D."/>
            <person name="Teijaro C.N."/>
            <person name="Fluegel L."/>
            <person name="Davis C.M."/>
            <person name="Simpson J.R."/>
            <person name="Lauterbach L."/>
            <person name="Steele A.D."/>
            <person name="Gui C."/>
            <person name="Meng S."/>
            <person name="Li G."/>
            <person name="Viehrig K."/>
            <person name="Ye F."/>
            <person name="Su P."/>
            <person name="Kiefer A.F."/>
            <person name="Nichols A."/>
            <person name="Cepeda A.J."/>
            <person name="Yan W."/>
            <person name="Fan B."/>
            <person name="Jiang Y."/>
            <person name="Adhikari A."/>
            <person name="Zheng C.-J."/>
            <person name="Schuster L."/>
            <person name="Cowan T.M."/>
            <person name="Smanski M.J."/>
            <person name="Chevrette M.G."/>
            <person name="De Carvalho L.P.S."/>
            <person name="Shen B."/>
        </authorList>
    </citation>
    <scope>NUCLEOTIDE SEQUENCE [LARGE SCALE GENOMIC DNA]</scope>
    <source>
        <strain evidence="10 11">NPDC087045</strain>
    </source>
</reference>
<evidence type="ECO:0000259" key="7">
    <source>
        <dbReference type="Pfam" id="PF00460"/>
    </source>
</evidence>
<organism evidence="10 11">
    <name type="scientific">Herbaspirillum chlorophenolicum</name>
    <dbReference type="NCBI Taxonomy" id="211589"/>
    <lineage>
        <taxon>Bacteria</taxon>
        <taxon>Pseudomonadati</taxon>
        <taxon>Pseudomonadota</taxon>
        <taxon>Betaproteobacteria</taxon>
        <taxon>Burkholderiales</taxon>
        <taxon>Oxalobacteraceae</taxon>
        <taxon>Herbaspirillum</taxon>
    </lineage>
</organism>
<keyword evidence="3 6" id="KW-0975">Bacterial flagellum</keyword>
<dbReference type="NCBIfam" id="TIGR03506">
    <property type="entry name" value="FlgEFG_subfam"/>
    <property type="match status" value="1"/>
</dbReference>
<dbReference type="RefSeq" id="WP_402698519.1">
    <property type="nucleotide sequence ID" value="NZ_JBIUZV010000002.1"/>
</dbReference>
<dbReference type="NCBIfam" id="TIGR02490">
    <property type="entry name" value="flgF"/>
    <property type="match status" value="1"/>
</dbReference>
<comment type="similarity">
    <text evidence="2 6">Belongs to the flagella basal body rod proteins family.</text>
</comment>
<evidence type="ECO:0000256" key="4">
    <source>
        <dbReference type="ARBA" id="ARBA00038560"/>
    </source>
</evidence>
<evidence type="ECO:0000259" key="9">
    <source>
        <dbReference type="Pfam" id="PF22692"/>
    </source>
</evidence>
<feature type="domain" description="Flagellar hook protein FlgE/F/G-like D1" evidence="9">
    <location>
        <begin position="81"/>
        <end position="145"/>
    </location>
</feature>
<feature type="domain" description="Flagellar basal-body/hook protein C-terminal" evidence="8">
    <location>
        <begin position="198"/>
        <end position="241"/>
    </location>
</feature>
<name>A0ABW8EUF8_9BURK</name>
<dbReference type="Pfam" id="PF00460">
    <property type="entry name" value="Flg_bb_rod"/>
    <property type="match status" value="1"/>
</dbReference>
<comment type="subunit">
    <text evidence="4 6">The basal body constitutes a major portion of the flagellar organelle and consists of five rings (E,L,P,S, and M) mounted on a central rod. The rod consists of about 26 subunits of FlgG in the distal portion, and FlgB, FlgC and FlgF are thought to build up the proximal portion of the rod with about 6 subunits each.</text>
</comment>
<proteinExistence type="inferred from homology"/>
<sequence length="246" mass="25710">MDRLVYTAMSGAKHTLEQQATASNNLANATTTGFRAQLNTFRSAPVVGDGLPTRAFVVDSTAGNDFSQGPIQDTGRALDVAVQGKGWIAVQTADGGEAYTRNGSFKTTENGVLQTQSGQPVLGDGGPITIPPDVTVAIASDGTVSTIPTDGIPNAVNILGRIKLVNPDDKNLKRGDDGMFRTITGGPAQPDANVRLASGALEGSNVNVVEAMVNMINLSRQFEMNMKMIQTAESDSTKATQILSLT</sequence>
<dbReference type="InterPro" id="IPR012836">
    <property type="entry name" value="FlgF"/>
</dbReference>
<dbReference type="SUPFAM" id="SSF117143">
    <property type="entry name" value="Flagellar hook protein flgE"/>
    <property type="match status" value="1"/>
</dbReference>
<accession>A0ABW8EUF8</accession>
<dbReference type="PANTHER" id="PTHR30435">
    <property type="entry name" value="FLAGELLAR PROTEIN"/>
    <property type="match status" value="1"/>
</dbReference>
<evidence type="ECO:0000313" key="10">
    <source>
        <dbReference type="EMBL" id="MFJ3045087.1"/>
    </source>
</evidence>
<keyword evidence="10" id="KW-0966">Cell projection</keyword>
<dbReference type="InterPro" id="IPR037925">
    <property type="entry name" value="FlgE/F/G-like"/>
</dbReference>
<evidence type="ECO:0000256" key="6">
    <source>
        <dbReference type="RuleBase" id="RU362116"/>
    </source>
</evidence>
<dbReference type="EMBL" id="JBIUZV010000002">
    <property type="protein sequence ID" value="MFJ3045087.1"/>
    <property type="molecule type" value="Genomic_DNA"/>
</dbReference>
<feature type="domain" description="Flagellar basal body rod protein N-terminal" evidence="7">
    <location>
        <begin position="6"/>
        <end position="35"/>
    </location>
</feature>
<dbReference type="PANTHER" id="PTHR30435:SF18">
    <property type="entry name" value="FLAGELLAR BASAL-BODY ROD PROTEIN FLGF"/>
    <property type="match status" value="1"/>
</dbReference>